<dbReference type="InterPro" id="IPR006139">
    <property type="entry name" value="D-isomer_2_OHA_DH_cat_dom"/>
</dbReference>
<dbReference type="Proteomes" id="UP001460679">
    <property type="component" value="Chromosome"/>
</dbReference>
<evidence type="ECO:0000313" key="6">
    <source>
        <dbReference type="EMBL" id="WXL28486.1"/>
    </source>
</evidence>
<dbReference type="InterPro" id="IPR006140">
    <property type="entry name" value="D-isomer_DH_NAD-bd"/>
</dbReference>
<dbReference type="InterPro" id="IPR058205">
    <property type="entry name" value="D-LDH-like"/>
</dbReference>
<dbReference type="PANTHER" id="PTHR43026">
    <property type="entry name" value="2-HYDROXYACID DEHYDROGENASE HOMOLOG 1-RELATED"/>
    <property type="match status" value="1"/>
</dbReference>
<gene>
    <name evidence="6" type="ORF">WG616_00420</name>
</gene>
<name>A0ABZ2RNC1_9BACT</name>
<dbReference type="Pfam" id="PF02826">
    <property type="entry name" value="2-Hacid_dh_C"/>
    <property type="match status" value="1"/>
</dbReference>
<sequence length="328" mass="36991">MKVICFGVREVEAPIFERLNKDFNYELTLKSEALNEDNVEITKGFDAVICRASDKVNTNVLEKIKSYNIKYVLTRTAGFDHMDVNKGHDLGIQMARVPSYSPSAISEVAFTMALSLSRNIAHFSYKAKNYDFTFDSFGFSQEQKNSVVGIVGTGKIGFTTAKMFAGMNAKVLGYDPYPNENAKEILEYVSLDELLAKSDIVVFHMPYIKGQNDKFINKELISKMKDGAILINASRGQIQDQEALLEAVKSNKLRGIGIDVFWNEKTYLGKKLNEIEDDTFKQLLDLYPRVLVTPHIGSYTDEAVANMVEITYNNLKELCETCDCKNKI</sequence>
<comment type="similarity">
    <text evidence="1 3">Belongs to the D-isomer specific 2-hydroxyacid dehydrogenase family.</text>
</comment>
<dbReference type="EMBL" id="CP148066">
    <property type="protein sequence ID" value="WXL28486.1"/>
    <property type="molecule type" value="Genomic_DNA"/>
</dbReference>
<protein>
    <submittedName>
        <fullName evidence="6">2-hydroxyacid dehydrogenase</fullName>
    </submittedName>
</protein>
<keyword evidence="3" id="KW-0560">Oxidoreductase</keyword>
<organism evidence="6 7">
    <name type="scientific">[Mycoplasma] gypis</name>
    <dbReference type="NCBI Taxonomy" id="92404"/>
    <lineage>
        <taxon>Bacteria</taxon>
        <taxon>Bacillati</taxon>
        <taxon>Mycoplasmatota</taxon>
        <taxon>Mycoplasmoidales</taxon>
        <taxon>Metamycoplasmataceae</taxon>
        <taxon>Metamycoplasma</taxon>
    </lineage>
</organism>
<dbReference type="CDD" id="cd12184">
    <property type="entry name" value="HGDH_like"/>
    <property type="match status" value="1"/>
</dbReference>
<dbReference type="InterPro" id="IPR029752">
    <property type="entry name" value="D-isomer_DH_CS1"/>
</dbReference>
<keyword evidence="7" id="KW-1185">Reference proteome</keyword>
<dbReference type="PANTHER" id="PTHR43026:SF1">
    <property type="entry name" value="2-HYDROXYACID DEHYDROGENASE HOMOLOG 1-RELATED"/>
    <property type="match status" value="1"/>
</dbReference>
<evidence type="ECO:0000256" key="2">
    <source>
        <dbReference type="ARBA" id="ARBA00023027"/>
    </source>
</evidence>
<proteinExistence type="inferred from homology"/>
<accession>A0ABZ2RNC1</accession>
<evidence type="ECO:0000256" key="3">
    <source>
        <dbReference type="RuleBase" id="RU003719"/>
    </source>
</evidence>
<dbReference type="SUPFAM" id="SSF51735">
    <property type="entry name" value="NAD(P)-binding Rossmann-fold domains"/>
    <property type="match status" value="1"/>
</dbReference>
<feature type="domain" description="D-isomer specific 2-hydroxyacid dehydrogenase catalytic" evidence="4">
    <location>
        <begin position="9"/>
        <end position="327"/>
    </location>
</feature>
<reference evidence="6" key="1">
    <citation type="submission" date="2024-03" db="EMBL/GenBank/DDBJ databases">
        <title>Complete genome sequence of Mycoplasma gypis type strain B1/T1.</title>
        <authorList>
            <person name="Spergser J."/>
        </authorList>
    </citation>
    <scope>NUCLEOTIDE SEQUENCE [LARGE SCALE GENOMIC DNA]</scope>
    <source>
        <strain evidence="6">B1/T1</strain>
    </source>
</reference>
<feature type="domain" description="D-isomer specific 2-hydroxyacid dehydrogenase NAD-binding" evidence="5">
    <location>
        <begin position="111"/>
        <end position="297"/>
    </location>
</feature>
<evidence type="ECO:0000256" key="1">
    <source>
        <dbReference type="ARBA" id="ARBA00005854"/>
    </source>
</evidence>
<evidence type="ECO:0000259" key="4">
    <source>
        <dbReference type="Pfam" id="PF00389"/>
    </source>
</evidence>
<evidence type="ECO:0000259" key="5">
    <source>
        <dbReference type="Pfam" id="PF02826"/>
    </source>
</evidence>
<dbReference type="PROSITE" id="PS00065">
    <property type="entry name" value="D_2_HYDROXYACID_DH_1"/>
    <property type="match status" value="1"/>
</dbReference>
<dbReference type="RefSeq" id="WP_205499577.1">
    <property type="nucleotide sequence ID" value="NZ_CP148066.1"/>
</dbReference>
<dbReference type="Pfam" id="PF00389">
    <property type="entry name" value="2-Hacid_dh"/>
    <property type="match status" value="1"/>
</dbReference>
<dbReference type="InterPro" id="IPR036291">
    <property type="entry name" value="NAD(P)-bd_dom_sf"/>
</dbReference>
<dbReference type="Gene3D" id="3.40.50.720">
    <property type="entry name" value="NAD(P)-binding Rossmann-like Domain"/>
    <property type="match status" value="2"/>
</dbReference>
<dbReference type="SUPFAM" id="SSF52283">
    <property type="entry name" value="Formate/glycerate dehydrogenase catalytic domain-like"/>
    <property type="match status" value="1"/>
</dbReference>
<evidence type="ECO:0000313" key="7">
    <source>
        <dbReference type="Proteomes" id="UP001460679"/>
    </source>
</evidence>
<keyword evidence="2" id="KW-0520">NAD</keyword>